<feature type="transmembrane region" description="Helical" evidence="1">
    <location>
        <begin position="39"/>
        <end position="57"/>
    </location>
</feature>
<keyword evidence="1" id="KW-0812">Transmembrane</keyword>
<keyword evidence="1" id="KW-0472">Membrane</keyword>
<reference evidence="2 3" key="1">
    <citation type="submission" date="2021-06" db="EMBL/GenBank/DDBJ databases">
        <authorList>
            <person name="Palmer J.M."/>
        </authorList>
    </citation>
    <scope>NUCLEOTIDE SEQUENCE [LARGE SCALE GENOMIC DNA]</scope>
    <source>
        <strain evidence="2 3">AS_MEX2019</strain>
        <tissue evidence="2">Muscle</tissue>
    </source>
</reference>
<keyword evidence="1" id="KW-1133">Transmembrane helix</keyword>
<comment type="caution">
    <text evidence="2">The sequence shown here is derived from an EMBL/GenBank/DDBJ whole genome shotgun (WGS) entry which is preliminary data.</text>
</comment>
<proteinExistence type="predicted"/>
<protein>
    <submittedName>
        <fullName evidence="2">Uncharacterized protein</fullName>
    </submittedName>
</protein>
<organism evidence="2 3">
    <name type="scientific">Ameca splendens</name>
    <dbReference type="NCBI Taxonomy" id="208324"/>
    <lineage>
        <taxon>Eukaryota</taxon>
        <taxon>Metazoa</taxon>
        <taxon>Chordata</taxon>
        <taxon>Craniata</taxon>
        <taxon>Vertebrata</taxon>
        <taxon>Euteleostomi</taxon>
        <taxon>Actinopterygii</taxon>
        <taxon>Neopterygii</taxon>
        <taxon>Teleostei</taxon>
        <taxon>Neoteleostei</taxon>
        <taxon>Acanthomorphata</taxon>
        <taxon>Ovalentaria</taxon>
        <taxon>Atherinomorphae</taxon>
        <taxon>Cyprinodontiformes</taxon>
        <taxon>Goodeidae</taxon>
        <taxon>Ameca</taxon>
    </lineage>
</organism>
<evidence type="ECO:0000256" key="1">
    <source>
        <dbReference type="SAM" id="Phobius"/>
    </source>
</evidence>
<dbReference type="Proteomes" id="UP001469553">
    <property type="component" value="Unassembled WGS sequence"/>
</dbReference>
<sequence length="86" mass="9413">MPECFAHMSETGFLRWCLSSGLQSSASWFPASVWTPSNWIPLLLSATPLSVLLLTYIRLLTSASTPVTSLSTLQCVITHQLSSGRK</sequence>
<evidence type="ECO:0000313" key="2">
    <source>
        <dbReference type="EMBL" id="MEQ2306474.1"/>
    </source>
</evidence>
<name>A0ABV0ZJQ5_9TELE</name>
<gene>
    <name evidence="2" type="ORF">AMECASPLE_008682</name>
</gene>
<accession>A0ABV0ZJQ5</accession>
<evidence type="ECO:0000313" key="3">
    <source>
        <dbReference type="Proteomes" id="UP001469553"/>
    </source>
</evidence>
<keyword evidence="3" id="KW-1185">Reference proteome</keyword>
<dbReference type="EMBL" id="JAHRIP010066301">
    <property type="protein sequence ID" value="MEQ2306474.1"/>
    <property type="molecule type" value="Genomic_DNA"/>
</dbReference>